<sequence>MSMAPGTAFNQMILIVEDERSIAENLLFALESEGMTADIARNAAAALYRLEREKYDLVVLDIGLPDLDGYSLLRQLRQEFQLATPVLMLTARSALEDKVQGFINGADDYLTKPFALQELVLRAKALIRRSQQLCDTAFVLRFGPLELSLSNQVVKVDGQDVRLTRKSLLILELLMRYAGRVVPRQKLEDCLWQGEPPSAEALRSQLHLLRKTLHAHGFDSIETVHGVGWRLAHTSAADQAAAP</sequence>
<dbReference type="InterPro" id="IPR039420">
    <property type="entry name" value="WalR-like"/>
</dbReference>
<dbReference type="PANTHER" id="PTHR48111:SF22">
    <property type="entry name" value="REGULATOR OF RPOS"/>
    <property type="match status" value="1"/>
</dbReference>
<protein>
    <submittedName>
        <fullName evidence="10">DNA-binding response regulator</fullName>
    </submittedName>
</protein>
<evidence type="ECO:0000256" key="4">
    <source>
        <dbReference type="ARBA" id="ARBA00023125"/>
    </source>
</evidence>
<feature type="domain" description="Response regulatory" evidence="8">
    <location>
        <begin position="12"/>
        <end position="127"/>
    </location>
</feature>
<name>A0A3M6QYA2_9BURK</name>
<dbReference type="GO" id="GO:0005829">
    <property type="term" value="C:cytosol"/>
    <property type="evidence" value="ECO:0007669"/>
    <property type="project" value="TreeGrafter"/>
</dbReference>
<dbReference type="GO" id="GO:0006355">
    <property type="term" value="P:regulation of DNA-templated transcription"/>
    <property type="evidence" value="ECO:0007669"/>
    <property type="project" value="InterPro"/>
</dbReference>
<organism evidence="10 11">
    <name type="scientific">Corticibacter populi</name>
    <dbReference type="NCBI Taxonomy" id="1550736"/>
    <lineage>
        <taxon>Bacteria</taxon>
        <taxon>Pseudomonadati</taxon>
        <taxon>Pseudomonadota</taxon>
        <taxon>Betaproteobacteria</taxon>
        <taxon>Burkholderiales</taxon>
        <taxon>Comamonadaceae</taxon>
        <taxon>Corticibacter</taxon>
    </lineage>
</organism>
<dbReference type="Gene3D" id="3.40.50.2300">
    <property type="match status" value="1"/>
</dbReference>
<feature type="DNA-binding region" description="OmpR/PhoB-type" evidence="7">
    <location>
        <begin position="137"/>
        <end position="233"/>
    </location>
</feature>
<feature type="modified residue" description="4-aspartylphosphate" evidence="6">
    <location>
        <position position="61"/>
    </location>
</feature>
<evidence type="ECO:0000259" key="9">
    <source>
        <dbReference type="PROSITE" id="PS51755"/>
    </source>
</evidence>
<dbReference type="Pfam" id="PF00072">
    <property type="entry name" value="Response_reg"/>
    <property type="match status" value="1"/>
</dbReference>
<keyword evidence="4 7" id="KW-0238">DNA-binding</keyword>
<comment type="caution">
    <text evidence="10">The sequence shown here is derived from an EMBL/GenBank/DDBJ whole genome shotgun (WGS) entry which is preliminary data.</text>
</comment>
<dbReference type="InterPro" id="IPR001789">
    <property type="entry name" value="Sig_transdc_resp-reg_receiver"/>
</dbReference>
<dbReference type="InterPro" id="IPR011006">
    <property type="entry name" value="CheY-like_superfamily"/>
</dbReference>
<dbReference type="GO" id="GO:0000156">
    <property type="term" value="F:phosphorelay response regulator activity"/>
    <property type="evidence" value="ECO:0007669"/>
    <property type="project" value="TreeGrafter"/>
</dbReference>
<evidence type="ECO:0000256" key="7">
    <source>
        <dbReference type="PROSITE-ProRule" id="PRU01091"/>
    </source>
</evidence>
<evidence type="ECO:0000256" key="1">
    <source>
        <dbReference type="ARBA" id="ARBA00022553"/>
    </source>
</evidence>
<dbReference type="Gene3D" id="6.10.250.690">
    <property type="match status" value="1"/>
</dbReference>
<keyword evidence="1 6" id="KW-0597">Phosphoprotein</keyword>
<evidence type="ECO:0000313" key="11">
    <source>
        <dbReference type="Proteomes" id="UP000278006"/>
    </source>
</evidence>
<keyword evidence="3" id="KW-0805">Transcription regulation</keyword>
<dbReference type="SMART" id="SM00862">
    <property type="entry name" value="Trans_reg_C"/>
    <property type="match status" value="1"/>
</dbReference>
<dbReference type="Gene3D" id="1.10.10.10">
    <property type="entry name" value="Winged helix-like DNA-binding domain superfamily/Winged helix DNA-binding domain"/>
    <property type="match status" value="1"/>
</dbReference>
<dbReference type="GO" id="GO:0032993">
    <property type="term" value="C:protein-DNA complex"/>
    <property type="evidence" value="ECO:0007669"/>
    <property type="project" value="TreeGrafter"/>
</dbReference>
<dbReference type="SMART" id="SM00448">
    <property type="entry name" value="REC"/>
    <property type="match status" value="1"/>
</dbReference>
<dbReference type="CDD" id="cd00383">
    <property type="entry name" value="trans_reg_C"/>
    <property type="match status" value="1"/>
</dbReference>
<evidence type="ECO:0000256" key="3">
    <source>
        <dbReference type="ARBA" id="ARBA00023015"/>
    </source>
</evidence>
<dbReference type="Proteomes" id="UP000278006">
    <property type="component" value="Unassembled WGS sequence"/>
</dbReference>
<dbReference type="RefSeq" id="WP_122225975.1">
    <property type="nucleotide sequence ID" value="NZ_RDQO01000001.1"/>
</dbReference>
<dbReference type="InterPro" id="IPR001867">
    <property type="entry name" value="OmpR/PhoB-type_DNA-bd"/>
</dbReference>
<dbReference type="PROSITE" id="PS50110">
    <property type="entry name" value="RESPONSE_REGULATORY"/>
    <property type="match status" value="1"/>
</dbReference>
<evidence type="ECO:0000256" key="2">
    <source>
        <dbReference type="ARBA" id="ARBA00023012"/>
    </source>
</evidence>
<keyword evidence="11" id="KW-1185">Reference proteome</keyword>
<reference evidence="10 11" key="1">
    <citation type="submission" date="2018-10" db="EMBL/GenBank/DDBJ databases">
        <title>Draft genome of Cortibacter populi DSM10536.</title>
        <authorList>
            <person name="Bernier A.-M."/>
            <person name="Bernard K."/>
        </authorList>
    </citation>
    <scope>NUCLEOTIDE SEQUENCE [LARGE SCALE GENOMIC DNA]</scope>
    <source>
        <strain evidence="10 11">DSM 105136</strain>
    </source>
</reference>
<feature type="domain" description="OmpR/PhoB-type" evidence="9">
    <location>
        <begin position="137"/>
        <end position="233"/>
    </location>
</feature>
<evidence type="ECO:0000256" key="6">
    <source>
        <dbReference type="PROSITE-ProRule" id="PRU00169"/>
    </source>
</evidence>
<dbReference type="AlphaFoldDB" id="A0A3M6QYA2"/>
<dbReference type="FunFam" id="3.40.50.2300:FF:000001">
    <property type="entry name" value="DNA-binding response regulator PhoB"/>
    <property type="match status" value="1"/>
</dbReference>
<keyword evidence="2" id="KW-0902">Two-component regulatory system</keyword>
<dbReference type="OrthoDB" id="9802426at2"/>
<dbReference type="PANTHER" id="PTHR48111">
    <property type="entry name" value="REGULATOR OF RPOS"/>
    <property type="match status" value="1"/>
</dbReference>
<dbReference type="SUPFAM" id="SSF52172">
    <property type="entry name" value="CheY-like"/>
    <property type="match status" value="1"/>
</dbReference>
<proteinExistence type="predicted"/>
<accession>A0A3M6QYA2</accession>
<gene>
    <name evidence="10" type="ORF">D8I35_01620</name>
</gene>
<dbReference type="InterPro" id="IPR036388">
    <property type="entry name" value="WH-like_DNA-bd_sf"/>
</dbReference>
<evidence type="ECO:0000313" key="10">
    <source>
        <dbReference type="EMBL" id="RMX07853.1"/>
    </source>
</evidence>
<dbReference type="EMBL" id="RDQO01000001">
    <property type="protein sequence ID" value="RMX07853.1"/>
    <property type="molecule type" value="Genomic_DNA"/>
</dbReference>
<keyword evidence="5" id="KW-0804">Transcription</keyword>
<evidence type="ECO:0000256" key="5">
    <source>
        <dbReference type="ARBA" id="ARBA00023163"/>
    </source>
</evidence>
<evidence type="ECO:0000259" key="8">
    <source>
        <dbReference type="PROSITE" id="PS50110"/>
    </source>
</evidence>
<dbReference type="Pfam" id="PF00486">
    <property type="entry name" value="Trans_reg_C"/>
    <property type="match status" value="1"/>
</dbReference>
<dbReference type="GO" id="GO:0000976">
    <property type="term" value="F:transcription cis-regulatory region binding"/>
    <property type="evidence" value="ECO:0007669"/>
    <property type="project" value="TreeGrafter"/>
</dbReference>
<dbReference type="PROSITE" id="PS51755">
    <property type="entry name" value="OMPR_PHOB"/>
    <property type="match status" value="1"/>
</dbReference>